<evidence type="ECO:0000256" key="1">
    <source>
        <dbReference type="ARBA" id="ARBA00001947"/>
    </source>
</evidence>
<accession>A0AAQ4F807</accession>
<comment type="similarity">
    <text evidence="2">Belongs to the peptidase M13 family.</text>
</comment>
<dbReference type="InterPro" id="IPR000718">
    <property type="entry name" value="Peptidase_M13"/>
</dbReference>
<evidence type="ECO:0000256" key="2">
    <source>
        <dbReference type="ARBA" id="ARBA00007357"/>
    </source>
</evidence>
<feature type="domain" description="Peptidase M13 C-terminal" evidence="10">
    <location>
        <begin position="590"/>
        <end position="779"/>
    </location>
</feature>
<proteinExistence type="inferred from homology"/>
<reference evidence="12 13" key="1">
    <citation type="journal article" date="2023" name="Arcadia Sci">
        <title>De novo assembly of a long-read Amblyomma americanum tick genome.</title>
        <authorList>
            <person name="Chou S."/>
            <person name="Poskanzer K.E."/>
            <person name="Rollins M."/>
            <person name="Thuy-Boun P.S."/>
        </authorList>
    </citation>
    <scope>NUCLEOTIDE SEQUENCE [LARGE SCALE GENOMIC DNA]</scope>
    <source>
        <strain evidence="12">F_SG_1</strain>
        <tissue evidence="12">Salivary glands</tissue>
    </source>
</reference>
<gene>
    <name evidence="12" type="ORF">V5799_010318</name>
</gene>
<evidence type="ECO:0000256" key="3">
    <source>
        <dbReference type="ARBA" id="ARBA00022670"/>
    </source>
</evidence>
<dbReference type="Proteomes" id="UP001321473">
    <property type="component" value="Unassembled WGS sequence"/>
</dbReference>
<dbReference type="Gene3D" id="1.10.1380.10">
    <property type="entry name" value="Neutral endopeptidase , domain2"/>
    <property type="match status" value="1"/>
</dbReference>
<feature type="region of interest" description="Disordered" evidence="8">
    <location>
        <begin position="65"/>
        <end position="89"/>
    </location>
</feature>
<feature type="region of interest" description="Disordered" evidence="8">
    <location>
        <begin position="668"/>
        <end position="693"/>
    </location>
</feature>
<dbReference type="Gene3D" id="3.40.390.10">
    <property type="entry name" value="Collagenase (Catalytic Domain)"/>
    <property type="match status" value="1"/>
</dbReference>
<evidence type="ECO:0000256" key="6">
    <source>
        <dbReference type="ARBA" id="ARBA00022833"/>
    </source>
</evidence>
<keyword evidence="7" id="KW-0482">Metalloprotease</keyword>
<dbReference type="EMBL" id="JARKHS020005661">
    <property type="protein sequence ID" value="KAK8783314.1"/>
    <property type="molecule type" value="Genomic_DNA"/>
</dbReference>
<keyword evidence="3" id="KW-0645">Protease</keyword>
<evidence type="ECO:0000256" key="8">
    <source>
        <dbReference type="SAM" id="MobiDB-lite"/>
    </source>
</evidence>
<dbReference type="GO" id="GO:0004222">
    <property type="term" value="F:metalloendopeptidase activity"/>
    <property type="evidence" value="ECO:0007669"/>
    <property type="project" value="InterPro"/>
</dbReference>
<dbReference type="PROSITE" id="PS51885">
    <property type="entry name" value="NEPRILYSIN"/>
    <property type="match status" value="1"/>
</dbReference>
<comment type="caution">
    <text evidence="12">The sequence shown here is derived from an EMBL/GenBank/DDBJ whole genome shotgun (WGS) entry which is preliminary data.</text>
</comment>
<dbReference type="AlphaFoldDB" id="A0AAQ4F807"/>
<dbReference type="InterPro" id="IPR008753">
    <property type="entry name" value="Peptidase_M13_N"/>
</dbReference>
<evidence type="ECO:0008006" key="14">
    <source>
        <dbReference type="Google" id="ProtNLM"/>
    </source>
</evidence>
<keyword evidence="6" id="KW-0862">Zinc</keyword>
<organism evidence="12 13">
    <name type="scientific">Amblyomma americanum</name>
    <name type="common">Lone star tick</name>
    <dbReference type="NCBI Taxonomy" id="6943"/>
    <lineage>
        <taxon>Eukaryota</taxon>
        <taxon>Metazoa</taxon>
        <taxon>Ecdysozoa</taxon>
        <taxon>Arthropoda</taxon>
        <taxon>Chelicerata</taxon>
        <taxon>Arachnida</taxon>
        <taxon>Acari</taxon>
        <taxon>Parasitiformes</taxon>
        <taxon>Ixodida</taxon>
        <taxon>Ixodoidea</taxon>
        <taxon>Ixodidae</taxon>
        <taxon>Amblyomminae</taxon>
        <taxon>Amblyomma</taxon>
    </lineage>
</organism>
<dbReference type="SUPFAM" id="SSF55486">
    <property type="entry name" value="Metalloproteases ('zincins'), catalytic domain"/>
    <property type="match status" value="1"/>
</dbReference>
<keyword evidence="13" id="KW-1185">Reference proteome</keyword>
<evidence type="ECO:0000313" key="12">
    <source>
        <dbReference type="EMBL" id="KAK8783314.1"/>
    </source>
</evidence>
<evidence type="ECO:0000313" key="13">
    <source>
        <dbReference type="Proteomes" id="UP001321473"/>
    </source>
</evidence>
<dbReference type="PANTHER" id="PTHR11733">
    <property type="entry name" value="ZINC METALLOPROTEASE FAMILY M13 NEPRILYSIN-RELATED"/>
    <property type="match status" value="1"/>
</dbReference>
<evidence type="ECO:0000259" key="11">
    <source>
        <dbReference type="Pfam" id="PF05649"/>
    </source>
</evidence>
<keyword evidence="9" id="KW-0812">Transmembrane</keyword>
<sequence>MHCRSDDCSGNSSDSPLKSSSQLHLRCETYLQSVRLVSKVGSRDAHAQQHGDGGVSEASVPVEDVPAHRTTSGPNFTSTQSKPISPPATTQVPVQKRRIAGAACFIAIVVFVLFSIVQMVLRVAPKPPNRFCQTEGCIRHARLLTVDLNQSIDPCQNFSAYVCSSWFTRQSADYLHYSKSAMDDVRKSWFPSFHDMLRDGSRTLHAGRKPFLMYSICVDKPSQYGSDIKKFREFQDTLRVPWPEAPEARGARALDVLMTLAFKWQVPIWLRIREPRSASALSWRFFLDPGPLIPLMRQHHLSSRPDEYVRYWTSFYNHLAHRRDKPALDHVAIRAMYAMEGDVLNNLYAARMPPVLQPLMTPVASIGTHTPSLQSEQWLQALKQLELHPETTAGDLVLLSDAGFFRTFGQVFAKYSNAQLMELIAWTFVQLCAPAADYRLLVIRYGTDTAANKYKPYFCERFVESLYSLLVVALYSVTHMSRQQRAFVDAGFDSLVSAAATMANATPWMDEASRLLAAEKLASTRLRLWPPDRYLENGTLEELYGTFPSAGVSFVDYWVTASRSTATKYHSLADADAFGYPVNYALPYHYYDGPLRTVRVAVGAATSPLYYTDGTKAMFYGGLGFLMALSLVKALDSQGLKWHPNGTFGDSFLSRNSTAAFADKDACVHSSPDNGRGQRRDSQGTASGREGSSVFPEIPALEVAYAAYRASVLDAKDDISQRLPAGLSGDQAFFMTLCYMTCSRERGVDCNKAVRNFAPFADAFHCARGTAMNPESKCSFFGPR</sequence>
<keyword evidence="9" id="KW-1133">Transmembrane helix</keyword>
<dbReference type="Pfam" id="PF05649">
    <property type="entry name" value="Peptidase_M13_N"/>
    <property type="match status" value="1"/>
</dbReference>
<evidence type="ECO:0000256" key="4">
    <source>
        <dbReference type="ARBA" id="ARBA00022723"/>
    </source>
</evidence>
<dbReference type="InterPro" id="IPR042089">
    <property type="entry name" value="Peptidase_M13_dom_2"/>
</dbReference>
<evidence type="ECO:0000256" key="9">
    <source>
        <dbReference type="SAM" id="Phobius"/>
    </source>
</evidence>
<feature type="transmembrane region" description="Helical" evidence="9">
    <location>
        <begin position="99"/>
        <end position="121"/>
    </location>
</feature>
<keyword evidence="5" id="KW-0378">Hydrolase</keyword>
<dbReference type="GO" id="GO:0005886">
    <property type="term" value="C:plasma membrane"/>
    <property type="evidence" value="ECO:0007669"/>
    <property type="project" value="TreeGrafter"/>
</dbReference>
<dbReference type="Pfam" id="PF01431">
    <property type="entry name" value="Peptidase_M13"/>
    <property type="match status" value="1"/>
</dbReference>
<comment type="cofactor">
    <cofactor evidence="1">
        <name>Zn(2+)</name>
        <dbReference type="ChEBI" id="CHEBI:29105"/>
    </cofactor>
</comment>
<keyword evidence="9" id="KW-0472">Membrane</keyword>
<evidence type="ECO:0000256" key="7">
    <source>
        <dbReference type="ARBA" id="ARBA00023049"/>
    </source>
</evidence>
<dbReference type="InterPro" id="IPR024079">
    <property type="entry name" value="MetalloPept_cat_dom_sf"/>
</dbReference>
<dbReference type="PANTHER" id="PTHR11733:SF241">
    <property type="entry name" value="GH26575P-RELATED"/>
    <property type="match status" value="1"/>
</dbReference>
<evidence type="ECO:0000259" key="10">
    <source>
        <dbReference type="Pfam" id="PF01431"/>
    </source>
</evidence>
<feature type="compositionally biased region" description="Polar residues" evidence="8">
    <location>
        <begin position="69"/>
        <end position="89"/>
    </location>
</feature>
<protein>
    <recommendedName>
        <fullName evidence="14">M13 family peptidase</fullName>
    </recommendedName>
</protein>
<evidence type="ECO:0000256" key="5">
    <source>
        <dbReference type="ARBA" id="ARBA00022801"/>
    </source>
</evidence>
<dbReference type="InterPro" id="IPR018497">
    <property type="entry name" value="Peptidase_M13_C"/>
</dbReference>
<name>A0AAQ4F807_AMBAM</name>
<dbReference type="GO" id="GO:0016485">
    <property type="term" value="P:protein processing"/>
    <property type="evidence" value="ECO:0007669"/>
    <property type="project" value="TreeGrafter"/>
</dbReference>
<dbReference type="GO" id="GO:0046872">
    <property type="term" value="F:metal ion binding"/>
    <property type="evidence" value="ECO:0007669"/>
    <property type="project" value="UniProtKB-KW"/>
</dbReference>
<keyword evidence="4" id="KW-0479">Metal-binding</keyword>
<feature type="domain" description="Peptidase M13 N-terminal" evidence="11">
    <location>
        <begin position="154"/>
        <end position="525"/>
    </location>
</feature>